<accession>A0A7X7LXH9</accession>
<sequence length="50" mass="5571">MLSRMARQTTDMMNANIEAAGEAGDRLARQTKDMMHTSVKAAAAKIKEYR</sequence>
<name>A0A7X7LXH9_9RHOO</name>
<dbReference type="AlphaFoldDB" id="A0A7X7LXH9"/>
<gene>
    <name evidence="1" type="ORF">GX576_09950</name>
</gene>
<dbReference type="Proteomes" id="UP000536534">
    <property type="component" value="Unassembled WGS sequence"/>
</dbReference>
<evidence type="ECO:0000313" key="2">
    <source>
        <dbReference type="Proteomes" id="UP000536534"/>
    </source>
</evidence>
<dbReference type="EMBL" id="JAAYYV010000255">
    <property type="protein sequence ID" value="NLF54696.1"/>
    <property type="molecule type" value="Genomic_DNA"/>
</dbReference>
<comment type="caution">
    <text evidence="1">The sequence shown here is derived from an EMBL/GenBank/DDBJ whole genome shotgun (WGS) entry which is preliminary data.</text>
</comment>
<evidence type="ECO:0000313" key="1">
    <source>
        <dbReference type="EMBL" id="NLF54696.1"/>
    </source>
</evidence>
<proteinExistence type="predicted"/>
<dbReference type="RefSeq" id="WP_232756701.1">
    <property type="nucleotide sequence ID" value="NZ_MBFM01000003.1"/>
</dbReference>
<organism evidence="1 2">
    <name type="scientific">Thauera phenolivorans</name>
    <dbReference type="NCBI Taxonomy" id="1792543"/>
    <lineage>
        <taxon>Bacteria</taxon>
        <taxon>Pseudomonadati</taxon>
        <taxon>Pseudomonadota</taxon>
        <taxon>Betaproteobacteria</taxon>
        <taxon>Rhodocyclales</taxon>
        <taxon>Zoogloeaceae</taxon>
        <taxon>Thauera</taxon>
    </lineage>
</organism>
<protein>
    <submittedName>
        <fullName evidence="1">Uncharacterized protein</fullName>
    </submittedName>
</protein>
<reference evidence="1 2" key="1">
    <citation type="journal article" date="2020" name="Biotechnol. Biofuels">
        <title>New insights from the biogas microbiome by comprehensive genome-resolved metagenomics of nearly 1600 species originating from multiple anaerobic digesters.</title>
        <authorList>
            <person name="Campanaro S."/>
            <person name="Treu L."/>
            <person name="Rodriguez-R L.M."/>
            <person name="Kovalovszki A."/>
            <person name="Ziels R.M."/>
            <person name="Maus I."/>
            <person name="Zhu X."/>
            <person name="Kougias P.G."/>
            <person name="Basile A."/>
            <person name="Luo G."/>
            <person name="Schluter A."/>
            <person name="Konstantinidis K.T."/>
            <person name="Angelidaki I."/>
        </authorList>
    </citation>
    <scope>NUCLEOTIDE SEQUENCE [LARGE SCALE GENOMIC DNA]</scope>
    <source>
        <strain evidence="1">AS06rmzACSIP_256</strain>
    </source>
</reference>